<evidence type="ECO:0000313" key="2">
    <source>
        <dbReference type="Proteomes" id="UP001145114"/>
    </source>
</evidence>
<evidence type="ECO:0000313" key="1">
    <source>
        <dbReference type="EMBL" id="KAJ1669265.1"/>
    </source>
</evidence>
<organism evidence="1 2">
    <name type="scientific">Spiromyces aspiralis</name>
    <dbReference type="NCBI Taxonomy" id="68401"/>
    <lineage>
        <taxon>Eukaryota</taxon>
        <taxon>Fungi</taxon>
        <taxon>Fungi incertae sedis</taxon>
        <taxon>Zoopagomycota</taxon>
        <taxon>Kickxellomycotina</taxon>
        <taxon>Kickxellomycetes</taxon>
        <taxon>Kickxellales</taxon>
        <taxon>Kickxellaceae</taxon>
        <taxon>Spiromyces</taxon>
    </lineage>
</organism>
<accession>A0ACC1H7X2</accession>
<feature type="non-terminal residue" evidence="1">
    <location>
        <position position="59"/>
    </location>
</feature>
<comment type="caution">
    <text evidence="1">The sequence shown here is derived from an EMBL/GenBank/DDBJ whole genome shotgun (WGS) entry which is preliminary data.</text>
</comment>
<keyword evidence="2" id="KW-1185">Reference proteome</keyword>
<dbReference type="Proteomes" id="UP001145114">
    <property type="component" value="Unassembled WGS sequence"/>
</dbReference>
<name>A0ACC1H7X2_9FUNG</name>
<protein>
    <submittedName>
        <fullName evidence="1">Uncharacterized protein</fullName>
    </submittedName>
</protein>
<sequence>MTSDGTQYILVTGGTGFIGSHTVLELVKNNYRVVVIDNLCNSSTEPLDRVKTLAGLSKP</sequence>
<reference evidence="1" key="1">
    <citation type="submission" date="2022-06" db="EMBL/GenBank/DDBJ databases">
        <title>Phylogenomic reconstructions and comparative analyses of Kickxellomycotina fungi.</title>
        <authorList>
            <person name="Reynolds N.K."/>
            <person name="Stajich J.E."/>
            <person name="Barry K."/>
            <person name="Grigoriev I.V."/>
            <person name="Crous P."/>
            <person name="Smith M.E."/>
        </authorList>
    </citation>
    <scope>NUCLEOTIDE SEQUENCE</scope>
    <source>
        <strain evidence="1">RSA 2271</strain>
    </source>
</reference>
<proteinExistence type="predicted"/>
<gene>
    <name evidence="1" type="ORF">EV182_008838</name>
</gene>
<dbReference type="EMBL" id="JAMZIH010010053">
    <property type="protein sequence ID" value="KAJ1669265.1"/>
    <property type="molecule type" value="Genomic_DNA"/>
</dbReference>